<name>A0A7R9AFY2_9CRUS</name>
<evidence type="ECO:0000256" key="1">
    <source>
        <dbReference type="ARBA" id="ARBA00022679"/>
    </source>
</evidence>
<evidence type="ECO:0000256" key="9">
    <source>
        <dbReference type="PIRSR" id="PIRSR000615-4"/>
    </source>
</evidence>
<dbReference type="PIRSF" id="PIRSF000615">
    <property type="entry name" value="TyrPK_CSF1-R"/>
    <property type="match status" value="1"/>
</dbReference>
<gene>
    <name evidence="11" type="ORF">DSTB1V02_LOCUS12775</name>
</gene>
<dbReference type="SMART" id="SM00219">
    <property type="entry name" value="TyrKc"/>
    <property type="match status" value="1"/>
</dbReference>
<dbReference type="InterPro" id="IPR000719">
    <property type="entry name" value="Prot_kinase_dom"/>
</dbReference>
<evidence type="ECO:0000256" key="3">
    <source>
        <dbReference type="ARBA" id="ARBA00022777"/>
    </source>
</evidence>
<dbReference type="AlphaFoldDB" id="A0A7R9AFY2"/>
<dbReference type="FunFam" id="1.10.510.10:FF:000554">
    <property type="entry name" value="Predicted protein"/>
    <property type="match status" value="1"/>
</dbReference>
<keyword evidence="8" id="KW-0460">Magnesium</keyword>
<dbReference type="InterPro" id="IPR008266">
    <property type="entry name" value="Tyr_kinase_AS"/>
</dbReference>
<feature type="binding site" evidence="8">
    <location>
        <position position="166"/>
    </location>
    <ligand>
        <name>Mg(2+)</name>
        <dbReference type="ChEBI" id="CHEBI:18420"/>
    </ligand>
</feature>
<dbReference type="Gene3D" id="1.10.510.10">
    <property type="entry name" value="Transferase(Phosphotransferase) domain 1"/>
    <property type="match status" value="1"/>
</dbReference>
<keyword evidence="4 7" id="KW-0067">ATP-binding</keyword>
<evidence type="ECO:0000259" key="10">
    <source>
        <dbReference type="PROSITE" id="PS50011"/>
    </source>
</evidence>
<dbReference type="GO" id="GO:0007169">
    <property type="term" value="P:cell surface receptor protein tyrosine kinase signaling pathway"/>
    <property type="evidence" value="ECO:0007669"/>
    <property type="project" value="TreeGrafter"/>
</dbReference>
<dbReference type="Proteomes" id="UP000677054">
    <property type="component" value="Unassembled WGS sequence"/>
</dbReference>
<organism evidence="11">
    <name type="scientific">Darwinula stevensoni</name>
    <dbReference type="NCBI Taxonomy" id="69355"/>
    <lineage>
        <taxon>Eukaryota</taxon>
        <taxon>Metazoa</taxon>
        <taxon>Ecdysozoa</taxon>
        <taxon>Arthropoda</taxon>
        <taxon>Crustacea</taxon>
        <taxon>Oligostraca</taxon>
        <taxon>Ostracoda</taxon>
        <taxon>Podocopa</taxon>
        <taxon>Podocopida</taxon>
        <taxon>Darwinulocopina</taxon>
        <taxon>Darwinuloidea</taxon>
        <taxon>Darwinulidae</taxon>
        <taxon>Darwinula</taxon>
    </lineage>
</organism>
<evidence type="ECO:0000256" key="4">
    <source>
        <dbReference type="ARBA" id="ARBA00022840"/>
    </source>
</evidence>
<evidence type="ECO:0000256" key="8">
    <source>
        <dbReference type="PIRSR" id="PIRSR000615-3"/>
    </source>
</evidence>
<keyword evidence="12" id="KW-1185">Reference proteome</keyword>
<dbReference type="GO" id="GO:0043235">
    <property type="term" value="C:receptor complex"/>
    <property type="evidence" value="ECO:0007669"/>
    <property type="project" value="TreeGrafter"/>
</dbReference>
<dbReference type="PANTHER" id="PTHR24416:SF600">
    <property type="entry name" value="PDGF- AND VEGF-RECEPTOR RELATED, ISOFORM J"/>
    <property type="match status" value="1"/>
</dbReference>
<dbReference type="CDD" id="cd00192">
    <property type="entry name" value="PTKc"/>
    <property type="match status" value="1"/>
</dbReference>
<dbReference type="GO" id="GO:0004714">
    <property type="term" value="F:transmembrane receptor protein tyrosine kinase activity"/>
    <property type="evidence" value="ECO:0007669"/>
    <property type="project" value="TreeGrafter"/>
</dbReference>
<dbReference type="SUPFAM" id="SSF56112">
    <property type="entry name" value="Protein kinase-like (PK-like)"/>
    <property type="match status" value="1"/>
</dbReference>
<keyword evidence="2 7" id="KW-0547">Nucleotide-binding</keyword>
<feature type="domain" description="Protein kinase" evidence="10">
    <location>
        <begin position="1"/>
        <end position="293"/>
    </location>
</feature>
<dbReference type="PROSITE" id="PS00109">
    <property type="entry name" value="PROTEIN_KINASE_TYR"/>
    <property type="match status" value="1"/>
</dbReference>
<dbReference type="GO" id="GO:0046872">
    <property type="term" value="F:metal ion binding"/>
    <property type="evidence" value="ECO:0007669"/>
    <property type="project" value="UniProtKB-KW"/>
</dbReference>
<dbReference type="GO" id="GO:0005886">
    <property type="term" value="C:plasma membrane"/>
    <property type="evidence" value="ECO:0007669"/>
    <property type="project" value="TreeGrafter"/>
</dbReference>
<protein>
    <recommendedName>
        <fullName evidence="10">Protein kinase domain-containing protein</fullName>
    </recommendedName>
</protein>
<dbReference type="OrthoDB" id="6352970at2759"/>
<keyword evidence="8" id="KW-0479">Metal-binding</keyword>
<evidence type="ECO:0000256" key="2">
    <source>
        <dbReference type="ARBA" id="ARBA00022741"/>
    </source>
</evidence>
<evidence type="ECO:0000256" key="7">
    <source>
        <dbReference type="PIRSR" id="PIRSR000615-2"/>
    </source>
</evidence>
<feature type="site" description="Important for interaction with phosphotyrosine-binding proteins" evidence="9">
    <location>
        <position position="305"/>
    </location>
</feature>
<reference evidence="11" key="1">
    <citation type="submission" date="2020-11" db="EMBL/GenBank/DDBJ databases">
        <authorList>
            <person name="Tran Van P."/>
        </authorList>
    </citation>
    <scope>NUCLEOTIDE SEQUENCE</scope>
</reference>
<dbReference type="Pfam" id="PF07714">
    <property type="entry name" value="PK_Tyr_Ser-Thr"/>
    <property type="match status" value="1"/>
</dbReference>
<sequence>MMIVEYCPFGSLDKYLRANKDYFICQKDPYVNKIYDNIGKQVLLTEDSRSNDTAMEAKKDGTLGNEPVLKDVVAATLVTGSGGTNSGLQVDSAVSDTRIPASPNRRVNDWRNPLLAENALRKSSEGSILSRRFTTGNLVLWAYQIAQGMEYLGCRKVVHRDLAARNILLAEENIVKICDFGLARDIHRDNQYVMKGDGPLPIKWMALESLTGNMVSTSQSDVWAYGITLWEMFSLGMTPYPGISGQDLVQRLKDGYRLDAPQFANDHIYQIMKKCWVADPNNRPTFPTLSAWFGEMLQESERLHYLEMNKPYEERNVEYFRTKTDYLQMIPVETDDGYVRPLKCQDAYMEIYNSNFTYICEL</sequence>
<keyword evidence="1" id="KW-0808">Transferase</keyword>
<dbReference type="GO" id="GO:0005524">
    <property type="term" value="F:ATP binding"/>
    <property type="evidence" value="ECO:0007669"/>
    <property type="project" value="UniProtKB-KW"/>
</dbReference>
<dbReference type="InterPro" id="IPR001245">
    <property type="entry name" value="Ser-Thr/Tyr_kinase_cat_dom"/>
</dbReference>
<feature type="active site" description="Proton acceptor" evidence="6">
    <location>
        <position position="161"/>
    </location>
</feature>
<dbReference type="InterPro" id="IPR050122">
    <property type="entry name" value="RTK"/>
</dbReference>
<evidence type="ECO:0000256" key="6">
    <source>
        <dbReference type="PIRSR" id="PIRSR000615-1"/>
    </source>
</evidence>
<keyword evidence="5" id="KW-0829">Tyrosine-protein kinase</keyword>
<dbReference type="InterPro" id="IPR020635">
    <property type="entry name" value="Tyr_kinase_cat_dom"/>
</dbReference>
<dbReference type="EMBL" id="LR904689">
    <property type="protein sequence ID" value="CAD7253024.1"/>
    <property type="molecule type" value="Genomic_DNA"/>
</dbReference>
<evidence type="ECO:0000313" key="12">
    <source>
        <dbReference type="Proteomes" id="UP000677054"/>
    </source>
</evidence>
<feature type="binding site" evidence="7">
    <location>
        <position position="165"/>
    </location>
    <ligand>
        <name>ATP</name>
        <dbReference type="ChEBI" id="CHEBI:30616"/>
    </ligand>
</feature>
<evidence type="ECO:0000313" key="11">
    <source>
        <dbReference type="EMBL" id="CAD7253024.1"/>
    </source>
</evidence>
<dbReference type="InterPro" id="IPR011009">
    <property type="entry name" value="Kinase-like_dom_sf"/>
</dbReference>
<dbReference type="PANTHER" id="PTHR24416">
    <property type="entry name" value="TYROSINE-PROTEIN KINASE RECEPTOR"/>
    <property type="match status" value="1"/>
</dbReference>
<keyword evidence="3" id="KW-0418">Kinase</keyword>
<feature type="binding site" evidence="8">
    <location>
        <position position="179"/>
    </location>
    <ligand>
        <name>Mg(2+)</name>
        <dbReference type="ChEBI" id="CHEBI:18420"/>
    </ligand>
</feature>
<evidence type="ECO:0000256" key="5">
    <source>
        <dbReference type="ARBA" id="ARBA00023137"/>
    </source>
</evidence>
<accession>A0A7R9AFY2</accession>
<dbReference type="PROSITE" id="PS50011">
    <property type="entry name" value="PROTEIN_KINASE_DOM"/>
    <property type="match status" value="1"/>
</dbReference>
<dbReference type="EMBL" id="CAJPEV010005172">
    <property type="protein sequence ID" value="CAG0902847.1"/>
    <property type="molecule type" value="Genomic_DNA"/>
</dbReference>
<proteinExistence type="predicted"/>